<keyword evidence="7" id="KW-1185">Reference proteome</keyword>
<feature type="active site" description="Proton acceptor; specific for D-alanine" evidence="4">
    <location>
        <position position="53"/>
    </location>
</feature>
<dbReference type="InterPro" id="IPR000821">
    <property type="entry name" value="Ala_racemase"/>
</dbReference>
<dbReference type="Proteomes" id="UP001597391">
    <property type="component" value="Unassembled WGS sequence"/>
</dbReference>
<evidence type="ECO:0000313" key="7">
    <source>
        <dbReference type="Proteomes" id="UP001597391"/>
    </source>
</evidence>
<protein>
    <recommendedName>
        <fullName evidence="4">Alanine racemase</fullName>
        <ecNumber evidence="4">5.1.1.1</ecNumber>
    </recommendedName>
</protein>
<comment type="catalytic activity">
    <reaction evidence="4">
        <text>L-alanine = D-alanine</text>
        <dbReference type="Rhea" id="RHEA:20249"/>
        <dbReference type="ChEBI" id="CHEBI:57416"/>
        <dbReference type="ChEBI" id="CHEBI:57972"/>
        <dbReference type="EC" id="5.1.1.1"/>
    </reaction>
</comment>
<feature type="domain" description="Alanine racemase C-terminal" evidence="5">
    <location>
        <begin position="264"/>
        <end position="399"/>
    </location>
</feature>
<dbReference type="PANTHER" id="PTHR30511">
    <property type="entry name" value="ALANINE RACEMASE"/>
    <property type="match status" value="1"/>
</dbReference>
<comment type="similarity">
    <text evidence="4">Belongs to the alanine racemase family.</text>
</comment>
<feature type="binding site" evidence="4">
    <location>
        <position position="151"/>
    </location>
    <ligand>
        <name>substrate</name>
    </ligand>
</feature>
<accession>A0ABW5XJG4</accession>
<dbReference type="PRINTS" id="PR00992">
    <property type="entry name" value="ALARACEMASE"/>
</dbReference>
<proteinExistence type="inferred from homology"/>
<evidence type="ECO:0000256" key="4">
    <source>
        <dbReference type="HAMAP-Rule" id="MF_01201"/>
    </source>
</evidence>
<dbReference type="SUPFAM" id="SSF51419">
    <property type="entry name" value="PLP-binding barrel"/>
    <property type="match status" value="1"/>
</dbReference>
<reference evidence="7" key="1">
    <citation type="journal article" date="2019" name="Int. J. Syst. Evol. Microbiol.">
        <title>The Global Catalogue of Microorganisms (GCM) 10K type strain sequencing project: providing services to taxonomists for standard genome sequencing and annotation.</title>
        <authorList>
            <consortium name="The Broad Institute Genomics Platform"/>
            <consortium name="The Broad Institute Genome Sequencing Center for Infectious Disease"/>
            <person name="Wu L."/>
            <person name="Ma J."/>
        </authorList>
    </citation>
    <scope>NUCLEOTIDE SEQUENCE [LARGE SCALE GENOMIC DNA]</scope>
    <source>
        <strain evidence="7">KCTC 33576</strain>
    </source>
</reference>
<evidence type="ECO:0000256" key="2">
    <source>
        <dbReference type="ARBA" id="ARBA00022898"/>
    </source>
</evidence>
<sequence length="404" mass="43076">MTTPDPAQNTRPHFDYYTGRAVVNLAAIRHNVALMREKVRSHSPHTQIMAVVKGGAYGHGLIESARASAQGGATWFGTAQASEALELRRAGFDQRILTWLHTPGIDFAELIRHDIDISVAGPWAVSAVRDAAREVGKPARVHLKVDTGLGRNGVTLADLDQMLVPLIAAQDEGTLEFVGIWSHFAFADEPENPTVLAQAETFKQAIAQAEAAGAHLEVRHLANSAATLLNPSVYYDLVRPGLSVYGLSPAPQIGDAAHFGLIPAMTLEADIATVKKLPAGHGVSYSHQYHTEEDTRIGVVPLGYADGIFRHASGTADRGGLGAPIQIGDQRVSIAGRVCMDQFVVDLGPDTRTVPGDTAILFGDPATGVPGAEDWAVAAGTISYEIVTRVGERVPRVYIDDEPV</sequence>
<dbReference type="Pfam" id="PF01168">
    <property type="entry name" value="Ala_racemase_N"/>
    <property type="match status" value="1"/>
</dbReference>
<evidence type="ECO:0000313" key="6">
    <source>
        <dbReference type="EMBL" id="MFD2841405.1"/>
    </source>
</evidence>
<dbReference type="NCBIfam" id="TIGR00492">
    <property type="entry name" value="alr"/>
    <property type="match status" value="1"/>
</dbReference>
<dbReference type="RefSeq" id="WP_377467356.1">
    <property type="nucleotide sequence ID" value="NZ_JBHUOP010000005.1"/>
</dbReference>
<feature type="modified residue" description="N6-(pyridoxal phosphate)lysine" evidence="4">
    <location>
        <position position="53"/>
    </location>
</feature>
<dbReference type="InterPro" id="IPR011079">
    <property type="entry name" value="Ala_racemase_C"/>
</dbReference>
<dbReference type="GO" id="GO:0008784">
    <property type="term" value="F:alanine racemase activity"/>
    <property type="evidence" value="ECO:0007669"/>
    <property type="project" value="UniProtKB-EC"/>
</dbReference>
<dbReference type="EC" id="5.1.1.1" evidence="4"/>
<keyword evidence="3 4" id="KW-0413">Isomerase</keyword>
<gene>
    <name evidence="6" type="primary">alr</name>
    <name evidence="6" type="ORF">ACFSYH_12640</name>
</gene>
<comment type="caution">
    <text evidence="6">The sequence shown here is derived from an EMBL/GenBank/DDBJ whole genome shotgun (WGS) entry which is preliminary data.</text>
</comment>
<dbReference type="PANTHER" id="PTHR30511:SF0">
    <property type="entry name" value="ALANINE RACEMASE, CATABOLIC-RELATED"/>
    <property type="match status" value="1"/>
</dbReference>
<comment type="cofactor">
    <cofactor evidence="1 4">
        <name>pyridoxal 5'-phosphate</name>
        <dbReference type="ChEBI" id="CHEBI:597326"/>
    </cofactor>
</comment>
<dbReference type="SMART" id="SM01005">
    <property type="entry name" value="Ala_racemase_C"/>
    <property type="match status" value="1"/>
</dbReference>
<feature type="active site" description="Proton acceptor; specific for L-alanine" evidence="4">
    <location>
        <position position="285"/>
    </location>
</feature>
<evidence type="ECO:0000259" key="5">
    <source>
        <dbReference type="SMART" id="SM01005"/>
    </source>
</evidence>
<dbReference type="EMBL" id="JBHUOP010000005">
    <property type="protein sequence ID" value="MFD2841405.1"/>
    <property type="molecule type" value="Genomic_DNA"/>
</dbReference>
<feature type="binding site" evidence="4">
    <location>
        <position position="340"/>
    </location>
    <ligand>
        <name>substrate</name>
    </ligand>
</feature>
<keyword evidence="2 4" id="KW-0663">Pyridoxal phosphate</keyword>
<dbReference type="InterPro" id="IPR001608">
    <property type="entry name" value="Ala_racemase_N"/>
</dbReference>
<name>A0ABW5XJG4_9MICO</name>
<comment type="function">
    <text evidence="4">Catalyzes the interconversion of L-alanine and D-alanine. May also act on other amino acids.</text>
</comment>
<dbReference type="InterPro" id="IPR029066">
    <property type="entry name" value="PLP-binding_barrel"/>
</dbReference>
<dbReference type="HAMAP" id="MF_01201">
    <property type="entry name" value="Ala_racemase"/>
    <property type="match status" value="1"/>
</dbReference>
<comment type="pathway">
    <text evidence="4">Amino-acid biosynthesis; D-alanine biosynthesis; D-alanine from L-alanine: step 1/1.</text>
</comment>
<evidence type="ECO:0000256" key="1">
    <source>
        <dbReference type="ARBA" id="ARBA00001933"/>
    </source>
</evidence>
<organism evidence="6 7">
    <name type="scientific">Populibacterium corticicola</name>
    <dbReference type="NCBI Taxonomy" id="1812826"/>
    <lineage>
        <taxon>Bacteria</taxon>
        <taxon>Bacillati</taxon>
        <taxon>Actinomycetota</taxon>
        <taxon>Actinomycetes</taxon>
        <taxon>Micrococcales</taxon>
        <taxon>Jonesiaceae</taxon>
        <taxon>Populibacterium</taxon>
    </lineage>
</organism>
<dbReference type="CDD" id="cd00430">
    <property type="entry name" value="PLPDE_III_AR"/>
    <property type="match status" value="1"/>
</dbReference>
<dbReference type="Gene3D" id="3.20.20.10">
    <property type="entry name" value="Alanine racemase"/>
    <property type="match status" value="1"/>
</dbReference>
<dbReference type="Gene3D" id="2.40.37.10">
    <property type="entry name" value="Lyase, Ornithine Decarboxylase, Chain A, domain 1"/>
    <property type="match status" value="1"/>
</dbReference>
<dbReference type="InterPro" id="IPR009006">
    <property type="entry name" value="Ala_racemase/Decarboxylase_C"/>
</dbReference>
<dbReference type="SUPFAM" id="SSF50621">
    <property type="entry name" value="Alanine racemase C-terminal domain-like"/>
    <property type="match status" value="1"/>
</dbReference>
<evidence type="ECO:0000256" key="3">
    <source>
        <dbReference type="ARBA" id="ARBA00023235"/>
    </source>
</evidence>
<dbReference type="Pfam" id="PF00842">
    <property type="entry name" value="Ala_racemase_C"/>
    <property type="match status" value="1"/>
</dbReference>